<dbReference type="InterPro" id="IPR010583">
    <property type="entry name" value="MipA"/>
</dbReference>
<keyword evidence="8" id="KW-1185">Reference proteome</keyword>
<dbReference type="Proteomes" id="UP001243846">
    <property type="component" value="Unassembled WGS sequence"/>
</dbReference>
<reference evidence="8" key="1">
    <citation type="journal article" date="2019" name="Int. J. Syst. Evol. Microbiol.">
        <title>The Global Catalogue of Microorganisms (GCM) 10K type strain sequencing project: providing services to taxonomists for standard genome sequencing and annotation.</title>
        <authorList>
            <consortium name="The Broad Institute Genomics Platform"/>
            <consortium name="The Broad Institute Genome Sequencing Center for Infectious Disease"/>
            <person name="Wu L."/>
            <person name="Ma J."/>
        </authorList>
    </citation>
    <scope>NUCLEOTIDE SEQUENCE [LARGE SCALE GENOMIC DNA]</scope>
    <source>
        <strain evidence="8">CECT 8482</strain>
    </source>
</reference>
<evidence type="ECO:0000313" key="7">
    <source>
        <dbReference type="EMBL" id="MDN3711010.1"/>
    </source>
</evidence>
<dbReference type="PANTHER" id="PTHR38776">
    <property type="entry name" value="MLTA-INTERACTING PROTEIN-RELATED"/>
    <property type="match status" value="1"/>
</dbReference>
<evidence type="ECO:0000256" key="1">
    <source>
        <dbReference type="ARBA" id="ARBA00004442"/>
    </source>
</evidence>
<sequence>MSPWIILRNASLGRQGAAGETTDGFSVLPSFNYVGRRDPNDHDALEGMENISAAGEVGVRLGYDLGPSTSYVTLRKGFGGHHGLRGELGTKYDFRANDRLTFTGRANANYGNDDFAETYFGVTDAEAATSRYAAYRPDGGFHSVAVSLEARYAMTDTLAVLGEIEYERLIGDAADRRLSKTRASPRSSSALCAVSTSASKSAQSRRPVRAGLWTTGRLIPIYSVRFDSNPGYPGHDRRNANGRRAADRAIDDRSSSV</sequence>
<feature type="region of interest" description="Disordered" evidence="6">
    <location>
        <begin position="230"/>
        <end position="257"/>
    </location>
</feature>
<comment type="subcellular location">
    <subcellularLocation>
        <location evidence="1">Cell outer membrane</location>
    </subcellularLocation>
</comment>
<evidence type="ECO:0000256" key="6">
    <source>
        <dbReference type="SAM" id="MobiDB-lite"/>
    </source>
</evidence>
<dbReference type="RefSeq" id="WP_377786069.1">
    <property type="nucleotide sequence ID" value="NZ_JBHUOC010000001.1"/>
</dbReference>
<organism evidence="7 8">
    <name type="scientific">Paracoccus cavernae</name>
    <dbReference type="NCBI Taxonomy" id="1571207"/>
    <lineage>
        <taxon>Bacteria</taxon>
        <taxon>Pseudomonadati</taxon>
        <taxon>Pseudomonadota</taxon>
        <taxon>Alphaproteobacteria</taxon>
        <taxon>Rhodobacterales</taxon>
        <taxon>Paracoccaceae</taxon>
        <taxon>Paracoccus</taxon>
    </lineage>
</organism>
<protein>
    <submittedName>
        <fullName evidence="7">MipA/OmpV family protein</fullName>
    </submittedName>
</protein>
<comment type="similarity">
    <text evidence="2">Belongs to the MipA/OmpV family.</text>
</comment>
<evidence type="ECO:0000256" key="5">
    <source>
        <dbReference type="ARBA" id="ARBA00023237"/>
    </source>
</evidence>
<dbReference type="Pfam" id="PF06629">
    <property type="entry name" value="MipA"/>
    <property type="match status" value="1"/>
</dbReference>
<keyword evidence="5" id="KW-0998">Cell outer membrane</keyword>
<evidence type="ECO:0000256" key="2">
    <source>
        <dbReference type="ARBA" id="ARBA00005722"/>
    </source>
</evidence>
<feature type="compositionally biased region" description="Basic and acidic residues" evidence="6">
    <location>
        <begin position="234"/>
        <end position="257"/>
    </location>
</feature>
<evidence type="ECO:0000256" key="3">
    <source>
        <dbReference type="ARBA" id="ARBA00022729"/>
    </source>
</evidence>
<comment type="caution">
    <text evidence="7">The sequence shown here is derived from an EMBL/GenBank/DDBJ whole genome shotgun (WGS) entry which is preliminary data.</text>
</comment>
<proteinExistence type="inferred from homology"/>
<dbReference type="EMBL" id="JAUFRC010000001">
    <property type="protein sequence ID" value="MDN3711010.1"/>
    <property type="molecule type" value="Genomic_DNA"/>
</dbReference>
<name>A0ABT8D6G7_9RHOB</name>
<evidence type="ECO:0000313" key="8">
    <source>
        <dbReference type="Proteomes" id="UP001243846"/>
    </source>
</evidence>
<keyword evidence="4" id="KW-0472">Membrane</keyword>
<accession>A0ABT8D6G7</accession>
<evidence type="ECO:0000256" key="4">
    <source>
        <dbReference type="ARBA" id="ARBA00023136"/>
    </source>
</evidence>
<keyword evidence="3" id="KW-0732">Signal</keyword>
<gene>
    <name evidence="7" type="ORF">QWZ10_02810</name>
</gene>
<dbReference type="PANTHER" id="PTHR38776:SF1">
    <property type="entry name" value="MLTA-INTERACTING PROTEIN-RELATED"/>
    <property type="match status" value="1"/>
</dbReference>